<keyword evidence="1" id="KW-0812">Transmembrane</keyword>
<reference evidence="2 3" key="1">
    <citation type="journal article" date="2020" name="Nature">
        <title>Six reference-quality genomes reveal evolution of bat adaptations.</title>
        <authorList>
            <person name="Jebb D."/>
            <person name="Huang Z."/>
            <person name="Pippel M."/>
            <person name="Hughes G.M."/>
            <person name="Lavrichenko K."/>
            <person name="Devanna P."/>
            <person name="Winkler S."/>
            <person name="Jermiin L.S."/>
            <person name="Skirmuntt E.C."/>
            <person name="Katzourakis A."/>
            <person name="Burkitt-Gray L."/>
            <person name="Ray D.A."/>
            <person name="Sullivan K.A.M."/>
            <person name="Roscito J.G."/>
            <person name="Kirilenko B.M."/>
            <person name="Davalos L.M."/>
            <person name="Corthals A.P."/>
            <person name="Power M.L."/>
            <person name="Jones G."/>
            <person name="Ransome R.D."/>
            <person name="Dechmann D.K.N."/>
            <person name="Locatelli A.G."/>
            <person name="Puechmaille S.J."/>
            <person name="Fedrigo O."/>
            <person name="Jarvis E.D."/>
            <person name="Hiller M."/>
            <person name="Vernes S.C."/>
            <person name="Myers E.W."/>
            <person name="Teeling E.C."/>
        </authorList>
    </citation>
    <scope>NUCLEOTIDE SEQUENCE [LARGE SCALE GENOMIC DNA]</scope>
    <source>
        <strain evidence="2">MRouAeg1</strain>
        <tissue evidence="2">Muscle</tissue>
    </source>
</reference>
<gene>
    <name evidence="2" type="ORF">HJG63_012346</name>
</gene>
<evidence type="ECO:0000256" key="1">
    <source>
        <dbReference type="SAM" id="Phobius"/>
    </source>
</evidence>
<organism evidence="2 3">
    <name type="scientific">Rousettus aegyptiacus</name>
    <name type="common">Egyptian fruit bat</name>
    <name type="synonym">Pteropus aegyptiacus</name>
    <dbReference type="NCBI Taxonomy" id="9407"/>
    <lineage>
        <taxon>Eukaryota</taxon>
        <taxon>Metazoa</taxon>
        <taxon>Chordata</taxon>
        <taxon>Craniata</taxon>
        <taxon>Vertebrata</taxon>
        <taxon>Euteleostomi</taxon>
        <taxon>Mammalia</taxon>
        <taxon>Eutheria</taxon>
        <taxon>Laurasiatheria</taxon>
        <taxon>Chiroptera</taxon>
        <taxon>Yinpterochiroptera</taxon>
        <taxon>Pteropodoidea</taxon>
        <taxon>Pteropodidae</taxon>
        <taxon>Rousettinae</taxon>
        <taxon>Rousettus</taxon>
    </lineage>
</organism>
<evidence type="ECO:0000313" key="3">
    <source>
        <dbReference type="Proteomes" id="UP000593571"/>
    </source>
</evidence>
<name>A0A7J8F0P8_ROUAE</name>
<feature type="transmembrane region" description="Helical" evidence="1">
    <location>
        <begin position="142"/>
        <end position="158"/>
    </location>
</feature>
<dbReference type="EMBL" id="JACASE010000008">
    <property type="protein sequence ID" value="KAF6441196.1"/>
    <property type="molecule type" value="Genomic_DNA"/>
</dbReference>
<evidence type="ECO:0000313" key="2">
    <source>
        <dbReference type="EMBL" id="KAF6441196.1"/>
    </source>
</evidence>
<proteinExistence type="predicted"/>
<keyword evidence="3" id="KW-1185">Reference proteome</keyword>
<dbReference type="Proteomes" id="UP000593571">
    <property type="component" value="Unassembled WGS sequence"/>
</dbReference>
<sequence>MSIFYFIVARALNMRSTFSLNQLINVYHSIVIYRHNVLQHISRTYSSCITQISYSFIINPPFHCPSPGKPTILCFASMSLTILDTLYRFEVCNIWPSVTGLFHLAKCPQGLFMLLHIAEFPFLNYIIFIVRIYHILKIHSSFNGYLGCFHILIIMNGAKMHKS</sequence>
<dbReference type="AlphaFoldDB" id="A0A7J8F0P8"/>
<protein>
    <submittedName>
        <fullName evidence="2">Uncharacterized protein</fullName>
    </submittedName>
</protein>
<keyword evidence="1" id="KW-0472">Membrane</keyword>
<feature type="transmembrane region" description="Helical" evidence="1">
    <location>
        <begin position="111"/>
        <end position="136"/>
    </location>
</feature>
<keyword evidence="1" id="KW-1133">Transmembrane helix</keyword>
<accession>A0A7J8F0P8</accession>
<comment type="caution">
    <text evidence="2">The sequence shown here is derived from an EMBL/GenBank/DDBJ whole genome shotgun (WGS) entry which is preliminary data.</text>
</comment>